<evidence type="ECO:0000256" key="3">
    <source>
        <dbReference type="ARBA" id="ARBA00022723"/>
    </source>
</evidence>
<evidence type="ECO:0000256" key="6">
    <source>
        <dbReference type="ARBA" id="ARBA00022842"/>
    </source>
</evidence>
<dbReference type="GO" id="GO:0015203">
    <property type="term" value="F:polyamine transmembrane transporter activity"/>
    <property type="evidence" value="ECO:0007669"/>
    <property type="project" value="TreeGrafter"/>
</dbReference>
<sequence length="74" mass="9011">MLLFKEVISPFYVFQIYSVLVWYNDNYQYYASIIVLMSVMSIAMDIFQTRRQEKKLRSMLLMLFYCLNVLLLFT</sequence>
<keyword evidence="9" id="KW-1185">Reference proteome</keyword>
<dbReference type="Proteomes" id="UP000887577">
    <property type="component" value="Unplaced"/>
</dbReference>
<keyword evidence="8" id="KW-0472">Membrane</keyword>
<keyword evidence="8" id="KW-1133">Transmembrane helix</keyword>
<evidence type="ECO:0000256" key="5">
    <source>
        <dbReference type="ARBA" id="ARBA00022840"/>
    </source>
</evidence>
<dbReference type="GO" id="GO:0019829">
    <property type="term" value="F:ATPase-coupled monoatomic cation transmembrane transporter activity"/>
    <property type="evidence" value="ECO:0007669"/>
    <property type="project" value="TreeGrafter"/>
</dbReference>
<dbReference type="GO" id="GO:0016020">
    <property type="term" value="C:membrane"/>
    <property type="evidence" value="ECO:0007669"/>
    <property type="project" value="UniProtKB-SubCell"/>
</dbReference>
<dbReference type="InterPro" id="IPR023298">
    <property type="entry name" value="ATPase_P-typ_TM_dom_sf"/>
</dbReference>
<evidence type="ECO:0000313" key="9">
    <source>
        <dbReference type="Proteomes" id="UP000887577"/>
    </source>
</evidence>
<keyword evidence="5" id="KW-0067">ATP-binding</keyword>
<evidence type="ECO:0000256" key="4">
    <source>
        <dbReference type="ARBA" id="ARBA00022741"/>
    </source>
</evidence>
<evidence type="ECO:0000256" key="2">
    <source>
        <dbReference type="ARBA" id="ARBA00022553"/>
    </source>
</evidence>
<keyword evidence="8" id="KW-0812">Transmembrane</keyword>
<dbReference type="PANTHER" id="PTHR45630:SF8">
    <property type="entry name" value="CATION-TRANSPORTING ATPASE"/>
    <property type="match status" value="1"/>
</dbReference>
<keyword evidence="3" id="KW-0479">Metal-binding</keyword>
<evidence type="ECO:0000256" key="1">
    <source>
        <dbReference type="ARBA" id="ARBA00004141"/>
    </source>
</evidence>
<keyword evidence="2" id="KW-0597">Phosphoprotein</keyword>
<accession>A0A914Z1M3</accession>
<dbReference type="InterPro" id="IPR006544">
    <property type="entry name" value="P-type_TPase_V"/>
</dbReference>
<evidence type="ECO:0000256" key="7">
    <source>
        <dbReference type="ARBA" id="ARBA00022967"/>
    </source>
</evidence>
<organism evidence="9 10">
    <name type="scientific">Panagrolaimus superbus</name>
    <dbReference type="NCBI Taxonomy" id="310955"/>
    <lineage>
        <taxon>Eukaryota</taxon>
        <taxon>Metazoa</taxon>
        <taxon>Ecdysozoa</taxon>
        <taxon>Nematoda</taxon>
        <taxon>Chromadorea</taxon>
        <taxon>Rhabditida</taxon>
        <taxon>Tylenchina</taxon>
        <taxon>Panagrolaimomorpha</taxon>
        <taxon>Panagrolaimoidea</taxon>
        <taxon>Panagrolaimidae</taxon>
        <taxon>Panagrolaimus</taxon>
    </lineage>
</organism>
<dbReference type="GO" id="GO:0006874">
    <property type="term" value="P:intracellular calcium ion homeostasis"/>
    <property type="evidence" value="ECO:0007669"/>
    <property type="project" value="TreeGrafter"/>
</dbReference>
<evidence type="ECO:0000256" key="8">
    <source>
        <dbReference type="SAM" id="Phobius"/>
    </source>
</evidence>
<dbReference type="GO" id="GO:0046872">
    <property type="term" value="F:metal ion binding"/>
    <property type="evidence" value="ECO:0007669"/>
    <property type="project" value="UniProtKB-KW"/>
</dbReference>
<dbReference type="PANTHER" id="PTHR45630">
    <property type="entry name" value="CATION-TRANSPORTING ATPASE-RELATED"/>
    <property type="match status" value="1"/>
</dbReference>
<proteinExistence type="predicted"/>
<keyword evidence="6" id="KW-0460">Magnesium</keyword>
<dbReference type="AlphaFoldDB" id="A0A914Z1M3"/>
<keyword evidence="4" id="KW-0547">Nucleotide-binding</keyword>
<keyword evidence="7" id="KW-1278">Translocase</keyword>
<reference evidence="10" key="1">
    <citation type="submission" date="2022-11" db="UniProtKB">
        <authorList>
            <consortium name="WormBaseParasite"/>
        </authorList>
    </citation>
    <scope>IDENTIFICATION</scope>
</reference>
<protein>
    <submittedName>
        <fullName evidence="10">Uncharacterized protein</fullName>
    </submittedName>
</protein>
<name>A0A914Z1M3_9BILA</name>
<comment type="subcellular location">
    <subcellularLocation>
        <location evidence="1">Membrane</location>
        <topology evidence="1">Multi-pass membrane protein</topology>
    </subcellularLocation>
</comment>
<evidence type="ECO:0000313" key="10">
    <source>
        <dbReference type="WBParaSite" id="PSU_v2.g6607.t1"/>
    </source>
</evidence>
<dbReference type="GO" id="GO:0005524">
    <property type="term" value="F:ATP binding"/>
    <property type="evidence" value="ECO:0007669"/>
    <property type="project" value="UniProtKB-KW"/>
</dbReference>
<dbReference type="SUPFAM" id="SSF81665">
    <property type="entry name" value="Calcium ATPase, transmembrane domain M"/>
    <property type="match status" value="1"/>
</dbReference>
<feature type="transmembrane region" description="Helical" evidence="8">
    <location>
        <begin position="29"/>
        <end position="47"/>
    </location>
</feature>
<dbReference type="GO" id="GO:0140358">
    <property type="term" value="F:P-type transmembrane transporter activity"/>
    <property type="evidence" value="ECO:0007669"/>
    <property type="project" value="InterPro"/>
</dbReference>
<feature type="transmembrane region" description="Helical" evidence="8">
    <location>
        <begin position="56"/>
        <end position="73"/>
    </location>
</feature>
<dbReference type="WBParaSite" id="PSU_v2.g6607.t1">
    <property type="protein sequence ID" value="PSU_v2.g6607.t1"/>
    <property type="gene ID" value="PSU_v2.g6607"/>
</dbReference>